<dbReference type="InterPro" id="IPR029063">
    <property type="entry name" value="SAM-dependent_MTases_sf"/>
</dbReference>
<evidence type="ECO:0000313" key="1">
    <source>
        <dbReference type="EMBL" id="SKB78871.1"/>
    </source>
</evidence>
<reference evidence="1 2" key="1">
    <citation type="submission" date="2017-02" db="EMBL/GenBank/DDBJ databases">
        <authorList>
            <person name="Peterson S.W."/>
        </authorList>
    </citation>
    <scope>NUCLEOTIDE SEQUENCE [LARGE SCALE GENOMIC DNA]</scope>
    <source>
        <strain evidence="1 2">DSM 9653</strain>
    </source>
</reference>
<dbReference type="Proteomes" id="UP000190130">
    <property type="component" value="Unassembled WGS sequence"/>
</dbReference>
<evidence type="ECO:0000313" key="2">
    <source>
        <dbReference type="Proteomes" id="UP000190130"/>
    </source>
</evidence>
<proteinExistence type="predicted"/>
<gene>
    <name evidence="1" type="ORF">SAMN05660750_02358</name>
</gene>
<dbReference type="AlphaFoldDB" id="A0A1T5E4J8"/>
<organism evidence="1 2">
    <name type="scientific">Bosea thiooxidans</name>
    <dbReference type="NCBI Taxonomy" id="53254"/>
    <lineage>
        <taxon>Bacteria</taxon>
        <taxon>Pseudomonadati</taxon>
        <taxon>Pseudomonadota</taxon>
        <taxon>Alphaproteobacteria</taxon>
        <taxon>Hyphomicrobiales</taxon>
        <taxon>Boseaceae</taxon>
        <taxon>Bosea</taxon>
    </lineage>
</organism>
<evidence type="ECO:0008006" key="3">
    <source>
        <dbReference type="Google" id="ProtNLM"/>
    </source>
</evidence>
<protein>
    <recommendedName>
        <fullName evidence="3">Methyltransferase domain-containing protein</fullName>
    </recommendedName>
</protein>
<sequence>MVRQFFHRDGIMTPEPPCEAFHDLLRGMAALSANPIVADVARLYGKGAPADLSIACNHKQFASKQWLVEALAATLPRPDGPVWVLGAWYGVLGALLLQDPRLAVPEVVSLDIDPGCAPVAETLNHRHVATGRFRAVTADMTALDFAAQSPAPGLVINTSCEHLDDVPGWIATLPAGLPLVLQSNDYYREPDHRSCVPTLDAFRAQAGLGEVWFAGERPAKNYTRFMLIGRR</sequence>
<dbReference type="Gene3D" id="3.40.50.150">
    <property type="entry name" value="Vaccinia Virus protein VP39"/>
    <property type="match status" value="1"/>
</dbReference>
<accession>A0A1T5E4J8</accession>
<dbReference type="EMBL" id="FUYX01000005">
    <property type="protein sequence ID" value="SKB78871.1"/>
    <property type="molecule type" value="Genomic_DNA"/>
</dbReference>
<dbReference type="SUPFAM" id="SSF53335">
    <property type="entry name" value="S-adenosyl-L-methionine-dependent methyltransferases"/>
    <property type="match status" value="1"/>
</dbReference>
<name>A0A1T5E4J8_9HYPH</name>